<feature type="transmembrane region" description="Helical" evidence="1">
    <location>
        <begin position="350"/>
        <end position="368"/>
    </location>
</feature>
<feature type="transmembrane region" description="Helical" evidence="1">
    <location>
        <begin position="296"/>
        <end position="319"/>
    </location>
</feature>
<dbReference type="Pfam" id="PF14897">
    <property type="entry name" value="EpsG"/>
    <property type="match status" value="1"/>
</dbReference>
<feature type="transmembrane region" description="Helical" evidence="1">
    <location>
        <begin position="266"/>
        <end position="284"/>
    </location>
</feature>
<protein>
    <recommendedName>
        <fullName evidence="4">EpsG family protein</fullName>
    </recommendedName>
</protein>
<sequence length="393" mass="45894">MIDYFIILIFCVLCALLLPTLKHRFDRAVLFFLVAFVLILFSGWRYYTGWDFEIYQSLYDAIFYSNDPLSIISHEDYRDFELGFRLFSLSAVLSPYLPVLLSCLISVGASFLIVHKAPSRIFGVFILLYLWYEYFGVFNIQRQIIAHAIILLGIYLTLNYNRKLFLLISAPLAFSFHVSSLLLFIFYLLSILLIERDFRLNFLFGLSLVILSLLLVILPIDIANMIFQLSSFILGFLGDIGQHASLKISYYFNYLDLYKTGLSFRYLEYIIVFLVALYKSQDILAEISSDYGKKVFLLSLFVSAIHIFMYALLSGLGVIQDRVESYFLLMHVILASYLVLISIKDLRRYLFITVLCFVFVFIKYYRLIQSDAYIGADSHYQRFIPYKSIFTDY</sequence>
<keyword evidence="1" id="KW-1133">Transmembrane helix</keyword>
<feature type="transmembrane region" description="Helical" evidence="1">
    <location>
        <begin position="6"/>
        <end position="21"/>
    </location>
</feature>
<feature type="transmembrane region" description="Helical" evidence="1">
    <location>
        <begin position="144"/>
        <end position="160"/>
    </location>
</feature>
<feature type="transmembrane region" description="Helical" evidence="1">
    <location>
        <begin position="121"/>
        <end position="138"/>
    </location>
</feature>
<dbReference type="RefSeq" id="WP_128781913.1">
    <property type="nucleotide sequence ID" value="NZ_RJLM01000001.1"/>
</dbReference>
<dbReference type="EMBL" id="RJLM01000001">
    <property type="protein sequence ID" value="RWX56590.1"/>
    <property type="molecule type" value="Genomic_DNA"/>
</dbReference>
<name>A0A3S3S2J9_9GAMM</name>
<dbReference type="InterPro" id="IPR049458">
    <property type="entry name" value="EpsG-like"/>
</dbReference>
<feature type="transmembrane region" description="Helical" evidence="1">
    <location>
        <begin position="200"/>
        <end position="218"/>
    </location>
</feature>
<comment type="caution">
    <text evidence="2">The sequence shown here is derived from an EMBL/GenBank/DDBJ whole genome shotgun (WGS) entry which is preliminary data.</text>
</comment>
<reference evidence="2 3" key="1">
    <citation type="submission" date="2018-11" db="EMBL/GenBank/DDBJ databases">
        <title>Photobacterium sp. BEI247 sp. nov., a marine bacterium isolated from Yongle Blue Hole in the South China Sea.</title>
        <authorList>
            <person name="Wang X."/>
        </authorList>
    </citation>
    <scope>NUCLEOTIDE SEQUENCE [LARGE SCALE GENOMIC DNA]</scope>
    <source>
        <strain evidence="3">BEI247</strain>
    </source>
</reference>
<dbReference type="AlphaFoldDB" id="A0A3S3S2J9"/>
<proteinExistence type="predicted"/>
<feature type="transmembrane region" description="Helical" evidence="1">
    <location>
        <begin position="28"/>
        <end position="47"/>
    </location>
</feature>
<organism evidence="2 3">
    <name type="scientific">Photobacterium chitinilyticum</name>
    <dbReference type="NCBI Taxonomy" id="2485123"/>
    <lineage>
        <taxon>Bacteria</taxon>
        <taxon>Pseudomonadati</taxon>
        <taxon>Pseudomonadota</taxon>
        <taxon>Gammaproteobacteria</taxon>
        <taxon>Vibrionales</taxon>
        <taxon>Vibrionaceae</taxon>
        <taxon>Photobacterium</taxon>
    </lineage>
</organism>
<feature type="transmembrane region" description="Helical" evidence="1">
    <location>
        <begin position="96"/>
        <end position="114"/>
    </location>
</feature>
<accession>A0A3S3S2J9</accession>
<keyword evidence="3" id="KW-1185">Reference proteome</keyword>
<evidence type="ECO:0000313" key="3">
    <source>
        <dbReference type="Proteomes" id="UP000287563"/>
    </source>
</evidence>
<evidence type="ECO:0008006" key="4">
    <source>
        <dbReference type="Google" id="ProtNLM"/>
    </source>
</evidence>
<feature type="transmembrane region" description="Helical" evidence="1">
    <location>
        <begin position="172"/>
        <end position="194"/>
    </location>
</feature>
<feature type="transmembrane region" description="Helical" evidence="1">
    <location>
        <begin position="325"/>
        <end position="343"/>
    </location>
</feature>
<keyword evidence="1" id="KW-0472">Membrane</keyword>
<dbReference type="Proteomes" id="UP000287563">
    <property type="component" value="Unassembled WGS sequence"/>
</dbReference>
<evidence type="ECO:0000256" key="1">
    <source>
        <dbReference type="SAM" id="Phobius"/>
    </source>
</evidence>
<evidence type="ECO:0000313" key="2">
    <source>
        <dbReference type="EMBL" id="RWX56590.1"/>
    </source>
</evidence>
<feature type="transmembrane region" description="Helical" evidence="1">
    <location>
        <begin position="225"/>
        <end position="246"/>
    </location>
</feature>
<dbReference type="OrthoDB" id="9933164at2"/>
<gene>
    <name evidence="2" type="ORF">EDI28_00610</name>
</gene>
<keyword evidence="1" id="KW-0812">Transmembrane</keyword>